<evidence type="ECO:0000256" key="2">
    <source>
        <dbReference type="ARBA" id="ARBA00022741"/>
    </source>
</evidence>
<keyword evidence="7" id="KW-1185">Reference proteome</keyword>
<evidence type="ECO:0000256" key="4">
    <source>
        <dbReference type="ARBA" id="ARBA00022840"/>
    </source>
</evidence>
<feature type="domain" description="Disease resistance protein winged helix" evidence="5">
    <location>
        <begin position="186"/>
        <end position="254"/>
    </location>
</feature>
<evidence type="ECO:0000313" key="7">
    <source>
        <dbReference type="Proteomes" id="UP001652660"/>
    </source>
</evidence>
<dbReference type="PANTHER" id="PTHR23155">
    <property type="entry name" value="DISEASE RESISTANCE PROTEIN RP"/>
    <property type="match status" value="1"/>
</dbReference>
<dbReference type="Pfam" id="PF23559">
    <property type="entry name" value="WHD_DRP"/>
    <property type="match status" value="1"/>
</dbReference>
<dbReference type="Gene3D" id="3.80.10.10">
    <property type="entry name" value="Ribonuclease Inhibitor"/>
    <property type="match status" value="2"/>
</dbReference>
<dbReference type="PANTHER" id="PTHR23155:SF1076">
    <property type="entry name" value="LEUCINE-RICH REPEAT (LRR) FAMILY PROTEIN-RELATED"/>
    <property type="match status" value="1"/>
</dbReference>
<evidence type="ECO:0000256" key="1">
    <source>
        <dbReference type="ARBA" id="ARBA00022737"/>
    </source>
</evidence>
<evidence type="ECO:0000259" key="6">
    <source>
        <dbReference type="Pfam" id="PF23598"/>
    </source>
</evidence>
<keyword evidence="2" id="KW-0547">Nucleotide-binding</keyword>
<feature type="domain" description="Disease resistance R13L4/SHOC-2-like LRR" evidence="6">
    <location>
        <begin position="356"/>
        <end position="564"/>
    </location>
</feature>
<dbReference type="SUPFAM" id="SSF52047">
    <property type="entry name" value="RNI-like"/>
    <property type="match status" value="1"/>
</dbReference>
<proteinExistence type="predicted"/>
<dbReference type="InterPro" id="IPR044974">
    <property type="entry name" value="Disease_R_plants"/>
</dbReference>
<keyword evidence="3" id="KW-0611">Plant defense</keyword>
<dbReference type="InterPro" id="IPR055414">
    <property type="entry name" value="LRR_R13L4/SHOC2-like"/>
</dbReference>
<evidence type="ECO:0000313" key="9">
    <source>
        <dbReference type="RefSeq" id="XP_027119949.1"/>
    </source>
</evidence>
<dbReference type="GO" id="GO:0098542">
    <property type="term" value="P:defense response to other organism"/>
    <property type="evidence" value="ECO:0007669"/>
    <property type="project" value="TreeGrafter"/>
</dbReference>
<organism evidence="7 8">
    <name type="scientific">Coffea arabica</name>
    <name type="common">Arabian coffee</name>
    <dbReference type="NCBI Taxonomy" id="13443"/>
    <lineage>
        <taxon>Eukaryota</taxon>
        <taxon>Viridiplantae</taxon>
        <taxon>Streptophyta</taxon>
        <taxon>Embryophyta</taxon>
        <taxon>Tracheophyta</taxon>
        <taxon>Spermatophyta</taxon>
        <taxon>Magnoliopsida</taxon>
        <taxon>eudicotyledons</taxon>
        <taxon>Gunneridae</taxon>
        <taxon>Pentapetalae</taxon>
        <taxon>asterids</taxon>
        <taxon>lamiids</taxon>
        <taxon>Gentianales</taxon>
        <taxon>Rubiaceae</taxon>
        <taxon>Ixoroideae</taxon>
        <taxon>Gardenieae complex</taxon>
        <taxon>Bertiereae - Coffeeae clade</taxon>
        <taxon>Coffeeae</taxon>
        <taxon>Coffea</taxon>
    </lineage>
</organism>
<dbReference type="InterPro" id="IPR058922">
    <property type="entry name" value="WHD_DRP"/>
</dbReference>
<dbReference type="OrthoDB" id="1522111at2759"/>
<evidence type="ECO:0000259" key="5">
    <source>
        <dbReference type="Pfam" id="PF23559"/>
    </source>
</evidence>
<dbReference type="RefSeq" id="XP_027119949.1">
    <property type="nucleotide sequence ID" value="XM_027264148.1"/>
</dbReference>
<dbReference type="AlphaFoldDB" id="A0A6P6WX02"/>
<sequence length="633" mass="72614">MPAQRKPEEIVPILLARLEKAKQFVVGSISENSEGDPLVLKFKEIEIELGSMKRLFPRIKHWEGKLMEQFRTLEQDIDDDVFFKQHDEANEILNRLKRISESVVSVKQLFSAVERQLMDRTRTMPSSGMQFPSEEAFRKDQTISEEWLRLGVEEKIYASKAISNFQKSFDCLESYQLKACSLCLSIFPENSIIKKRPLIYWWIGEGMVTKTSEKTAEEVGEDVFNELINESFIIPIFENLSPNINTFIVHPWIRRMLILVAKRLSFFEFTPSGMPSNGHRRAFLLAGGSDSYSTMTEDTLMVFNVNDQYLGFKPDWLSKLNRVEVLQLGRWQNSVKHHIEVENKDLTVESKKKKKVEYEVSLDGLGSQTSLRYLSLRGVSRLTNLPPSVLNLISLEILDLRACHNLEKLPSDISALRNLTHLDLSECYLLESMPKGIEELSALQVLKGFVIGIVRRNPCRVSDLAQLKGLRKLSIRIGNEALTEGEFSNLKDFTALQILVISWGIVLSQSSTNAALSPFSVPPKLKKLDLRCIPIVTWPEWLGPGRLISLEKLYIRGGELKSLKNQGEQTWKVKILRLKYLKNLKIDVQELKTMFPKVEYLEKVKCNKIGPHEYDPDITWNKMQHENAIVATT</sequence>
<evidence type="ECO:0000313" key="8">
    <source>
        <dbReference type="RefSeq" id="XP_027119948.1"/>
    </source>
</evidence>
<accession>A0A6P6WX02</accession>
<protein>
    <submittedName>
        <fullName evidence="8 9">Disease resistance RPP13-like protein 4</fullName>
    </submittedName>
</protein>
<name>A0A6P6WX02_COFAR</name>
<reference evidence="8 9" key="2">
    <citation type="submission" date="2025-04" db="UniProtKB">
        <authorList>
            <consortium name="RefSeq"/>
        </authorList>
    </citation>
    <scope>IDENTIFICATION</scope>
    <source>
        <tissue evidence="8 9">Leaves</tissue>
    </source>
</reference>
<evidence type="ECO:0000256" key="3">
    <source>
        <dbReference type="ARBA" id="ARBA00022821"/>
    </source>
</evidence>
<dbReference type="InterPro" id="IPR032675">
    <property type="entry name" value="LRR_dom_sf"/>
</dbReference>
<reference evidence="7" key="1">
    <citation type="journal article" date="2025" name="Foods">
        <title>Unveiling the Microbial Signatures of Arabica Coffee Cherries: Insights into Ripeness Specific Diversity, Functional Traits, and Implications for Quality and Safety.</title>
        <authorList>
            <consortium name="RefSeq"/>
            <person name="Tenea G.N."/>
            <person name="Cifuentes V."/>
            <person name="Reyes P."/>
            <person name="Cevallos-Vallejos M."/>
        </authorList>
    </citation>
    <scope>NUCLEOTIDE SEQUENCE [LARGE SCALE GENOMIC DNA]</scope>
</reference>
<gene>
    <name evidence="8 9" type="primary">LOC113736925</name>
</gene>
<dbReference type="RefSeq" id="XP_027119948.1">
    <property type="nucleotide sequence ID" value="XM_027264147.1"/>
</dbReference>
<dbReference type="Pfam" id="PF23598">
    <property type="entry name" value="LRR_14"/>
    <property type="match status" value="1"/>
</dbReference>
<dbReference type="Proteomes" id="UP001652660">
    <property type="component" value="Chromosome 3e"/>
</dbReference>
<dbReference type="Gene3D" id="1.10.10.10">
    <property type="entry name" value="Winged helix-like DNA-binding domain superfamily/Winged helix DNA-binding domain"/>
    <property type="match status" value="1"/>
</dbReference>
<keyword evidence="1" id="KW-0677">Repeat</keyword>
<keyword evidence="4" id="KW-0067">ATP-binding</keyword>
<dbReference type="InterPro" id="IPR036388">
    <property type="entry name" value="WH-like_DNA-bd_sf"/>
</dbReference>
<dbReference type="GeneID" id="113736925"/>